<dbReference type="STRING" id="1306861.A0A4U6WZ68"/>
<accession>A0A4U6WZ68</accession>
<evidence type="ECO:0000313" key="2">
    <source>
        <dbReference type="EMBL" id="TKW48185.1"/>
    </source>
</evidence>
<feature type="region of interest" description="Disordered" evidence="1">
    <location>
        <begin position="122"/>
        <end position="147"/>
    </location>
</feature>
<gene>
    <name evidence="2" type="ORF">CTA1_1489</name>
</gene>
<proteinExistence type="predicted"/>
<protein>
    <submittedName>
        <fullName evidence="2">Uncharacterized protein</fullName>
    </submittedName>
</protein>
<dbReference type="EMBL" id="PJEX01001538">
    <property type="protein sequence ID" value="TKW48185.1"/>
    <property type="molecule type" value="Genomic_DNA"/>
</dbReference>
<comment type="caution">
    <text evidence="2">The sequence shown here is derived from an EMBL/GenBank/DDBJ whole genome shotgun (WGS) entry which is preliminary data.</text>
</comment>
<organism evidence="2 3">
    <name type="scientific">Colletotrichum tanaceti</name>
    <dbReference type="NCBI Taxonomy" id="1306861"/>
    <lineage>
        <taxon>Eukaryota</taxon>
        <taxon>Fungi</taxon>
        <taxon>Dikarya</taxon>
        <taxon>Ascomycota</taxon>
        <taxon>Pezizomycotina</taxon>
        <taxon>Sordariomycetes</taxon>
        <taxon>Hypocreomycetidae</taxon>
        <taxon>Glomerellales</taxon>
        <taxon>Glomerellaceae</taxon>
        <taxon>Colletotrichum</taxon>
        <taxon>Colletotrichum destructivum species complex</taxon>
    </lineage>
</organism>
<reference evidence="2 3" key="1">
    <citation type="journal article" date="2019" name="PLoS ONE">
        <title>Comparative genome analysis indicates high evolutionary potential of pathogenicity genes in Colletotrichum tanaceti.</title>
        <authorList>
            <person name="Lelwala R.V."/>
            <person name="Korhonen P.K."/>
            <person name="Young N.D."/>
            <person name="Scott J.B."/>
            <person name="Ades P.A."/>
            <person name="Gasser R.B."/>
            <person name="Taylor P.W.J."/>
        </authorList>
    </citation>
    <scope>NUCLEOTIDE SEQUENCE [LARGE SCALE GENOMIC DNA]</scope>
    <source>
        <strain evidence="2">BRIP57314</strain>
    </source>
</reference>
<dbReference type="OrthoDB" id="10498173at2759"/>
<evidence type="ECO:0000256" key="1">
    <source>
        <dbReference type="SAM" id="MobiDB-lite"/>
    </source>
</evidence>
<sequence>MSKHLHSLSKVLEHFENNAETTSRHEMNFSTAIGLFPDGGCRSEDSAPTVSKRKAAFKLLKRIQDDLGFDMFLLCSFTFSQTALYGIKKHDAFLRELREFQQTIKISGNFRTVAGKYKERHMEPAGDDAPANTSDNHNEVVQSRKRRFRDTELAGGEPTLQTRRMTLDKDELCDVTTAEPTNDPFLSDGMINSTSGTALVHMLTVRYLAPLAGKVYKLGVLNAIRLLAVNRETDLQVLLTMPDSEQWPFITFRCDPKEAMRLLTELEQIM</sequence>
<evidence type="ECO:0000313" key="3">
    <source>
        <dbReference type="Proteomes" id="UP000310108"/>
    </source>
</evidence>
<feature type="compositionally biased region" description="Polar residues" evidence="1">
    <location>
        <begin position="131"/>
        <end position="141"/>
    </location>
</feature>
<keyword evidence="3" id="KW-1185">Reference proteome</keyword>
<name>A0A4U6WZ68_9PEZI</name>
<dbReference type="Proteomes" id="UP000310108">
    <property type="component" value="Unassembled WGS sequence"/>
</dbReference>
<dbReference type="AlphaFoldDB" id="A0A4U6WZ68"/>